<protein>
    <recommendedName>
        <fullName evidence="1">Tc1-like transposase DDE domain-containing protein</fullName>
    </recommendedName>
</protein>
<name>A0A4Y2I0A8_ARAVE</name>
<evidence type="ECO:0000313" key="3">
    <source>
        <dbReference type="Proteomes" id="UP000499080"/>
    </source>
</evidence>
<comment type="caution">
    <text evidence="2">The sequence shown here is derived from an EMBL/GenBank/DDBJ whole genome shotgun (WGS) entry which is preliminary data.</text>
</comment>
<accession>A0A4Y2I0A8</accession>
<evidence type="ECO:0000313" key="2">
    <source>
        <dbReference type="EMBL" id="GBM70978.1"/>
    </source>
</evidence>
<dbReference type="OrthoDB" id="6286709at2759"/>
<proteinExistence type="predicted"/>
<gene>
    <name evidence="2" type="ORF">AVEN_102913_1</name>
</gene>
<keyword evidence="3" id="KW-1185">Reference proteome</keyword>
<dbReference type="Pfam" id="PF13358">
    <property type="entry name" value="DDE_3"/>
    <property type="match status" value="1"/>
</dbReference>
<dbReference type="InterPro" id="IPR036397">
    <property type="entry name" value="RNaseH_sf"/>
</dbReference>
<sequence length="160" mass="18051">MKDKCSHDDLLFVCLCPQHPSERGSIGPVNIAVGHQNSETTYSLRMSLDLTSRTIPEGQFAAGSVTVVRYRDEILHPLVRTFIVAMGTDVIFMDDNARPHRARLVRGFLESETIPQTTWPARSPDLNPIEHVWEMLRRRIAGRSVPPGSLHELQQALLQE</sequence>
<evidence type="ECO:0000259" key="1">
    <source>
        <dbReference type="Pfam" id="PF13358"/>
    </source>
</evidence>
<dbReference type="EMBL" id="BGPR01002285">
    <property type="protein sequence ID" value="GBM70978.1"/>
    <property type="molecule type" value="Genomic_DNA"/>
</dbReference>
<organism evidence="2 3">
    <name type="scientific">Araneus ventricosus</name>
    <name type="common">Orbweaver spider</name>
    <name type="synonym">Epeira ventricosa</name>
    <dbReference type="NCBI Taxonomy" id="182803"/>
    <lineage>
        <taxon>Eukaryota</taxon>
        <taxon>Metazoa</taxon>
        <taxon>Ecdysozoa</taxon>
        <taxon>Arthropoda</taxon>
        <taxon>Chelicerata</taxon>
        <taxon>Arachnida</taxon>
        <taxon>Araneae</taxon>
        <taxon>Araneomorphae</taxon>
        <taxon>Entelegynae</taxon>
        <taxon>Araneoidea</taxon>
        <taxon>Araneidae</taxon>
        <taxon>Araneus</taxon>
    </lineage>
</organism>
<dbReference type="InterPro" id="IPR038717">
    <property type="entry name" value="Tc1-like_DDE_dom"/>
</dbReference>
<reference evidence="2 3" key="1">
    <citation type="journal article" date="2019" name="Sci. Rep.">
        <title>Orb-weaving spider Araneus ventricosus genome elucidates the spidroin gene catalogue.</title>
        <authorList>
            <person name="Kono N."/>
            <person name="Nakamura H."/>
            <person name="Ohtoshi R."/>
            <person name="Moran D.A.P."/>
            <person name="Shinohara A."/>
            <person name="Yoshida Y."/>
            <person name="Fujiwara M."/>
            <person name="Mori M."/>
            <person name="Tomita M."/>
            <person name="Arakawa K."/>
        </authorList>
    </citation>
    <scope>NUCLEOTIDE SEQUENCE [LARGE SCALE GENOMIC DNA]</scope>
</reference>
<dbReference type="GO" id="GO:0003676">
    <property type="term" value="F:nucleic acid binding"/>
    <property type="evidence" value="ECO:0007669"/>
    <property type="project" value="InterPro"/>
</dbReference>
<dbReference type="Proteomes" id="UP000499080">
    <property type="component" value="Unassembled WGS sequence"/>
</dbReference>
<dbReference type="Gene3D" id="3.30.420.10">
    <property type="entry name" value="Ribonuclease H-like superfamily/Ribonuclease H"/>
    <property type="match status" value="1"/>
</dbReference>
<feature type="domain" description="Tc1-like transposase DDE" evidence="1">
    <location>
        <begin position="76"/>
        <end position="144"/>
    </location>
</feature>
<dbReference type="AlphaFoldDB" id="A0A4Y2I0A8"/>